<organism evidence="1 2">
    <name type="scientific">Solanum tuberosum</name>
    <name type="common">Potato</name>
    <dbReference type="NCBI Taxonomy" id="4113"/>
    <lineage>
        <taxon>Eukaryota</taxon>
        <taxon>Viridiplantae</taxon>
        <taxon>Streptophyta</taxon>
        <taxon>Embryophyta</taxon>
        <taxon>Tracheophyta</taxon>
        <taxon>Spermatophyta</taxon>
        <taxon>Magnoliopsida</taxon>
        <taxon>eudicotyledons</taxon>
        <taxon>Gunneridae</taxon>
        <taxon>Pentapetalae</taxon>
        <taxon>asterids</taxon>
        <taxon>lamiids</taxon>
        <taxon>Solanales</taxon>
        <taxon>Solanaceae</taxon>
        <taxon>Solanoideae</taxon>
        <taxon>Solaneae</taxon>
        <taxon>Solanum</taxon>
    </lineage>
</organism>
<name>M1CY17_SOLTU</name>
<evidence type="ECO:0000313" key="1">
    <source>
        <dbReference type="EnsemblPlants" id="PGSC0003DMT400077206"/>
    </source>
</evidence>
<reference evidence="1" key="2">
    <citation type="submission" date="2015-06" db="UniProtKB">
        <authorList>
            <consortium name="EnsemblPlants"/>
        </authorList>
    </citation>
    <scope>IDENTIFICATION</scope>
    <source>
        <strain evidence="1">DM1-3 516 R44</strain>
    </source>
</reference>
<dbReference type="Proteomes" id="UP000011115">
    <property type="component" value="Unassembled WGS sequence"/>
</dbReference>
<dbReference type="HOGENOM" id="CLU_120707_0_0_1"/>
<dbReference type="InParanoid" id="M1CY17"/>
<dbReference type="PaxDb" id="4113-PGSC0003DMT400077206"/>
<dbReference type="Gramene" id="PGSC0003DMT400077206">
    <property type="protein sequence ID" value="PGSC0003DMT400077206"/>
    <property type="gene ID" value="PGSC0003DMG400030027"/>
</dbReference>
<sequence>MGSVATFRHNYGIGYHVLARSSHQCFGRGICGRGRARGISRGRVAHVGNRDPVENAPVNENPLAHHEEIEEENVDVEDVENVEQKEEVQVGTISVHSLDLVLAQQIMSFLKGLVGPGVLFSTEATQAPTNPHVARTVPKLSVSRNPLWRWVLPLARPLRRGDNRCGRLDAT</sequence>
<reference evidence="2" key="1">
    <citation type="journal article" date="2011" name="Nature">
        <title>Genome sequence and analysis of the tuber crop potato.</title>
        <authorList>
            <consortium name="The Potato Genome Sequencing Consortium"/>
        </authorList>
    </citation>
    <scope>NUCLEOTIDE SEQUENCE [LARGE SCALE GENOMIC DNA]</scope>
    <source>
        <strain evidence="2">cv. DM1-3 516 R44</strain>
    </source>
</reference>
<accession>M1CY17</accession>
<keyword evidence="2" id="KW-1185">Reference proteome</keyword>
<dbReference type="EnsemblPlants" id="PGSC0003DMT400077206">
    <property type="protein sequence ID" value="PGSC0003DMT400077206"/>
    <property type="gene ID" value="PGSC0003DMG400030027"/>
</dbReference>
<protein>
    <submittedName>
        <fullName evidence="1">Uncharacterized protein</fullName>
    </submittedName>
</protein>
<dbReference type="AlphaFoldDB" id="M1CY17"/>
<evidence type="ECO:0000313" key="2">
    <source>
        <dbReference type="Proteomes" id="UP000011115"/>
    </source>
</evidence>
<proteinExistence type="predicted"/>